<reference evidence="1 2" key="1">
    <citation type="submission" date="2019-05" db="EMBL/GenBank/DDBJ databases">
        <title>Mikania micrantha, genome provides insights into the molecular mechanism of rapid growth.</title>
        <authorList>
            <person name="Liu B."/>
        </authorList>
    </citation>
    <scope>NUCLEOTIDE SEQUENCE [LARGE SCALE GENOMIC DNA]</scope>
    <source>
        <strain evidence="1">NLD-2019</strain>
        <tissue evidence="1">Leaf</tissue>
    </source>
</reference>
<protein>
    <submittedName>
        <fullName evidence="1">Uncharacterized protein</fullName>
    </submittedName>
</protein>
<organism evidence="1 2">
    <name type="scientific">Mikania micrantha</name>
    <name type="common">bitter vine</name>
    <dbReference type="NCBI Taxonomy" id="192012"/>
    <lineage>
        <taxon>Eukaryota</taxon>
        <taxon>Viridiplantae</taxon>
        <taxon>Streptophyta</taxon>
        <taxon>Embryophyta</taxon>
        <taxon>Tracheophyta</taxon>
        <taxon>Spermatophyta</taxon>
        <taxon>Magnoliopsida</taxon>
        <taxon>eudicotyledons</taxon>
        <taxon>Gunneridae</taxon>
        <taxon>Pentapetalae</taxon>
        <taxon>asterids</taxon>
        <taxon>campanulids</taxon>
        <taxon>Asterales</taxon>
        <taxon>Asteraceae</taxon>
        <taxon>Asteroideae</taxon>
        <taxon>Heliantheae alliance</taxon>
        <taxon>Eupatorieae</taxon>
        <taxon>Mikania</taxon>
    </lineage>
</organism>
<dbReference type="AlphaFoldDB" id="A0A5N6P964"/>
<sequence>MKVLVGETGEMVVVVNTDNIVVLVKTEGMKVVAVGFAAQHHHRLAIVIESTRHKEGQKKTPQKRGPFKQDAWSYKLRDAGQAAELEVLFGSQWDPLGQEVVASMGIMGRF</sequence>
<comment type="caution">
    <text evidence="1">The sequence shown here is derived from an EMBL/GenBank/DDBJ whole genome shotgun (WGS) entry which is preliminary data.</text>
</comment>
<evidence type="ECO:0000313" key="2">
    <source>
        <dbReference type="Proteomes" id="UP000326396"/>
    </source>
</evidence>
<proteinExistence type="predicted"/>
<name>A0A5N6P964_9ASTR</name>
<accession>A0A5N6P964</accession>
<dbReference type="EMBL" id="SZYD01000005">
    <property type="protein sequence ID" value="KAD6118650.1"/>
    <property type="molecule type" value="Genomic_DNA"/>
</dbReference>
<evidence type="ECO:0000313" key="1">
    <source>
        <dbReference type="EMBL" id="KAD6118650.1"/>
    </source>
</evidence>
<dbReference type="Proteomes" id="UP000326396">
    <property type="component" value="Linkage Group LG13"/>
</dbReference>
<gene>
    <name evidence="1" type="ORF">E3N88_09921</name>
</gene>
<keyword evidence="2" id="KW-1185">Reference proteome</keyword>